<dbReference type="RefSeq" id="WP_162338902.1">
    <property type="nucleotide sequence ID" value="NZ_JBHSRQ010000016.1"/>
</dbReference>
<dbReference type="EMBL" id="PDWW01000028">
    <property type="protein sequence ID" value="KAF1723445.1"/>
    <property type="molecule type" value="Genomic_DNA"/>
</dbReference>
<protein>
    <recommendedName>
        <fullName evidence="1">ATPase AAA-type core domain-containing protein</fullName>
    </recommendedName>
</protein>
<evidence type="ECO:0000313" key="2">
    <source>
        <dbReference type="EMBL" id="KAF1723445.1"/>
    </source>
</evidence>
<dbReference type="SUPFAM" id="SSF52540">
    <property type="entry name" value="P-loop containing nucleoside triphosphate hydrolases"/>
    <property type="match status" value="1"/>
</dbReference>
<gene>
    <name evidence="2" type="ORF">CSC78_16195</name>
</gene>
<evidence type="ECO:0000259" key="1">
    <source>
        <dbReference type="Pfam" id="PF13304"/>
    </source>
</evidence>
<organism evidence="2 3">
    <name type="scientific">Pseudoxanthomonas japonensis</name>
    <dbReference type="NCBI Taxonomy" id="69284"/>
    <lineage>
        <taxon>Bacteria</taxon>
        <taxon>Pseudomonadati</taxon>
        <taxon>Pseudomonadota</taxon>
        <taxon>Gammaproteobacteria</taxon>
        <taxon>Lysobacterales</taxon>
        <taxon>Lysobacteraceae</taxon>
        <taxon>Pseudoxanthomonas</taxon>
    </lineage>
</organism>
<proteinExistence type="predicted"/>
<sequence length="433" mass="49055">MVPNSSIDEQLSVDGLGGLRDAVFPLSRFNLIIGPQASGKSLAAKLIYFCKSYPKEVFSGVFDELSKERFNARLRDKFQDYFRSAIESGGFHVSYALGDETIEISCAKPKKSGRPKLEINASGYFEREYTSLRRVYGKQAKRLADNEVSEDLDIGFKLQSRYYERIHKQFAGRWGVQQVFIPAGRSYFSFLQGNIFSLLSNNIPLDPFVKEFGSTYERYKSMYLRINNSSGERVNPLSEPVEQILKGKFERVRGEDLVVTPDDRRVPVANSSSGQQEVLPLLVMLQYLYHYPSALGRSVFIEEPEAHLFPDTQKRLVELLVLAASRGRRAQVVLTTHSPYICAALNNLILAGQTMASNPKIARNSLRKITLNGAYLNMDEMSVLAIRDGVPRSVIDKKNKLIDSRYLDSISEVMFEQREQLLDLVERINGSKE</sequence>
<dbReference type="InterPro" id="IPR027417">
    <property type="entry name" value="P-loop_NTPase"/>
</dbReference>
<dbReference type="Proteomes" id="UP000781710">
    <property type="component" value="Unassembled WGS sequence"/>
</dbReference>
<dbReference type="PANTHER" id="PTHR43581">
    <property type="entry name" value="ATP/GTP PHOSPHATASE"/>
    <property type="match status" value="1"/>
</dbReference>
<dbReference type="Pfam" id="PF13304">
    <property type="entry name" value="AAA_21"/>
    <property type="match status" value="1"/>
</dbReference>
<name>A0ABQ6ZDR8_9GAMM</name>
<reference evidence="2 3" key="1">
    <citation type="submission" date="2017-10" db="EMBL/GenBank/DDBJ databases">
        <title>Whole genome sequencing of members of genus Pseudoxanthomonas.</title>
        <authorList>
            <person name="Kumar S."/>
            <person name="Bansal K."/>
            <person name="Kaur A."/>
            <person name="Patil P."/>
            <person name="Sharma S."/>
            <person name="Patil P.B."/>
        </authorList>
    </citation>
    <scope>NUCLEOTIDE SEQUENCE [LARGE SCALE GENOMIC DNA]</scope>
    <source>
        <strain evidence="2 3">DSM 17109</strain>
    </source>
</reference>
<dbReference type="PANTHER" id="PTHR43581:SF2">
    <property type="entry name" value="EXCINUCLEASE ATPASE SUBUNIT"/>
    <property type="match status" value="1"/>
</dbReference>
<keyword evidence="3" id="KW-1185">Reference proteome</keyword>
<evidence type="ECO:0000313" key="3">
    <source>
        <dbReference type="Proteomes" id="UP000781710"/>
    </source>
</evidence>
<accession>A0ABQ6ZDR8</accession>
<dbReference type="Gene3D" id="3.40.50.300">
    <property type="entry name" value="P-loop containing nucleotide triphosphate hydrolases"/>
    <property type="match status" value="1"/>
</dbReference>
<dbReference type="InterPro" id="IPR051396">
    <property type="entry name" value="Bact_Antivir_Def_Nuclease"/>
</dbReference>
<comment type="caution">
    <text evidence="2">The sequence shown here is derived from an EMBL/GenBank/DDBJ whole genome shotgun (WGS) entry which is preliminary data.</text>
</comment>
<dbReference type="InterPro" id="IPR003959">
    <property type="entry name" value="ATPase_AAA_core"/>
</dbReference>
<feature type="domain" description="ATPase AAA-type core" evidence="1">
    <location>
        <begin position="29"/>
        <end position="342"/>
    </location>
</feature>